<comment type="caution">
    <text evidence="1">The sequence shown here is derived from an EMBL/GenBank/DDBJ whole genome shotgun (WGS) entry which is preliminary data.</text>
</comment>
<gene>
    <name evidence="1" type="ORF">CWE10_13140</name>
</gene>
<dbReference type="InterPro" id="IPR036412">
    <property type="entry name" value="HAD-like_sf"/>
</dbReference>
<dbReference type="Gene3D" id="3.40.50.1000">
    <property type="entry name" value="HAD superfamily/HAD-like"/>
    <property type="match status" value="1"/>
</dbReference>
<dbReference type="Proteomes" id="UP000732377">
    <property type="component" value="Unassembled WGS sequence"/>
</dbReference>
<name>A0A953IBE6_SYMTR</name>
<dbReference type="RefSeq" id="WP_273380268.1">
    <property type="nucleotide sequence ID" value="NZ_PIUK01000142.1"/>
</dbReference>
<dbReference type="Pfam" id="PF00702">
    <property type="entry name" value="Hydrolase"/>
    <property type="match status" value="1"/>
</dbReference>
<dbReference type="EMBL" id="PIUK01000142">
    <property type="protein sequence ID" value="MBY6277136.1"/>
    <property type="molecule type" value="Genomic_DNA"/>
</dbReference>
<evidence type="ECO:0008006" key="3">
    <source>
        <dbReference type="Google" id="ProtNLM"/>
    </source>
</evidence>
<dbReference type="AlphaFoldDB" id="A0A953IBE6"/>
<organism evidence="1 2">
    <name type="scientific">Symbiobacterium thermophilum</name>
    <dbReference type="NCBI Taxonomy" id="2734"/>
    <lineage>
        <taxon>Bacteria</taxon>
        <taxon>Bacillati</taxon>
        <taxon>Bacillota</taxon>
        <taxon>Clostridia</taxon>
        <taxon>Eubacteriales</taxon>
        <taxon>Symbiobacteriaceae</taxon>
        <taxon>Symbiobacterium</taxon>
    </lineage>
</organism>
<dbReference type="Gene3D" id="1.10.150.240">
    <property type="entry name" value="Putative phosphatase, domain 2"/>
    <property type="match status" value="1"/>
</dbReference>
<reference evidence="1" key="1">
    <citation type="submission" date="2017-11" db="EMBL/GenBank/DDBJ databases">
        <title>Three new genomes from thermophilic consortium.</title>
        <authorList>
            <person name="Quaggio R."/>
            <person name="Amgarten D."/>
            <person name="Setubal J.C."/>
        </authorList>
    </citation>
    <scope>NUCLEOTIDE SEQUENCE</scope>
    <source>
        <strain evidence="1">ZCTH01-B2</strain>
    </source>
</reference>
<evidence type="ECO:0000313" key="1">
    <source>
        <dbReference type="EMBL" id="MBY6277136.1"/>
    </source>
</evidence>
<sequence length="239" mass="27242">MGFTGHAFVDWDDTIAENIRYFREVEAQISLLIAGRTGFDRDEVQRRGAELDVAVARQMGLVRESLAVAWLTCYREFAGRAGRPVDPAVEAELRRLCAIPYETRQELLPGAAETLRWLHEAGFEVTIWTAGEDAVQRRKIQESGLTRWIHRQTVVPEKTAERLRDAIGDRDPGRCFVVGNSRHSDIRPALTLGVAAYHVDVETWAYDHLDVDEEDPNYHRLTHIGELPRLLAQRFRLAV</sequence>
<evidence type="ECO:0000313" key="2">
    <source>
        <dbReference type="Proteomes" id="UP000732377"/>
    </source>
</evidence>
<dbReference type="InterPro" id="IPR023214">
    <property type="entry name" value="HAD_sf"/>
</dbReference>
<accession>A0A953IBE6</accession>
<protein>
    <recommendedName>
        <fullName evidence="3">HAD family hydrolase</fullName>
    </recommendedName>
</protein>
<proteinExistence type="predicted"/>
<dbReference type="SUPFAM" id="SSF56784">
    <property type="entry name" value="HAD-like"/>
    <property type="match status" value="1"/>
</dbReference>
<dbReference type="InterPro" id="IPR023198">
    <property type="entry name" value="PGP-like_dom2"/>
</dbReference>